<dbReference type="CDD" id="cd23802">
    <property type="entry name" value="UBCc_UBE2Q"/>
    <property type="match status" value="1"/>
</dbReference>
<reference evidence="4 5" key="1">
    <citation type="journal article" date="2024" name="Science">
        <title>Giant polyketide synthase enzymes in the biosynthesis of giant marine polyether toxins.</title>
        <authorList>
            <person name="Fallon T.R."/>
            <person name="Shende V.V."/>
            <person name="Wierzbicki I.H."/>
            <person name="Pendleton A.L."/>
            <person name="Watervoot N.F."/>
            <person name="Auber R.P."/>
            <person name="Gonzalez D.J."/>
            <person name="Wisecaver J.H."/>
            <person name="Moore B.S."/>
        </authorList>
    </citation>
    <scope>NUCLEOTIDE SEQUENCE [LARGE SCALE GENOMIC DNA]</scope>
    <source>
        <strain evidence="4 5">12B1</strain>
    </source>
</reference>
<dbReference type="InterPro" id="IPR016135">
    <property type="entry name" value="UBQ-conjugating_enzyme/RWD"/>
</dbReference>
<evidence type="ECO:0000313" key="5">
    <source>
        <dbReference type="Proteomes" id="UP001515480"/>
    </source>
</evidence>
<feature type="domain" description="UBC core" evidence="3">
    <location>
        <begin position="133"/>
        <end position="304"/>
    </location>
</feature>
<evidence type="ECO:0000313" key="4">
    <source>
        <dbReference type="EMBL" id="KAL1515863.1"/>
    </source>
</evidence>
<dbReference type="Gene3D" id="1.10.8.10">
    <property type="entry name" value="DNA helicase RuvA subunit, C-terminal domain"/>
    <property type="match status" value="1"/>
</dbReference>
<dbReference type="Proteomes" id="UP001515480">
    <property type="component" value="Unassembled WGS sequence"/>
</dbReference>
<feature type="domain" description="UBA" evidence="2">
    <location>
        <begin position="37"/>
        <end position="80"/>
    </location>
</feature>
<dbReference type="InterPro" id="IPR009060">
    <property type="entry name" value="UBA-like_sf"/>
</dbReference>
<feature type="region of interest" description="Disordered" evidence="1">
    <location>
        <begin position="87"/>
        <end position="130"/>
    </location>
</feature>
<feature type="compositionally biased region" description="Low complexity" evidence="1">
    <location>
        <begin position="118"/>
        <end position="130"/>
    </location>
</feature>
<organism evidence="4 5">
    <name type="scientific">Prymnesium parvum</name>
    <name type="common">Toxic golden alga</name>
    <dbReference type="NCBI Taxonomy" id="97485"/>
    <lineage>
        <taxon>Eukaryota</taxon>
        <taxon>Haptista</taxon>
        <taxon>Haptophyta</taxon>
        <taxon>Prymnesiophyceae</taxon>
        <taxon>Prymnesiales</taxon>
        <taxon>Prymnesiaceae</taxon>
        <taxon>Prymnesium</taxon>
    </lineage>
</organism>
<dbReference type="SUPFAM" id="SSF46934">
    <property type="entry name" value="UBA-like"/>
    <property type="match status" value="1"/>
</dbReference>
<protein>
    <recommendedName>
        <fullName evidence="6">Ubiquitin-conjugating enzyme E2 Q2</fullName>
    </recommendedName>
</protein>
<dbReference type="PROSITE" id="PS50127">
    <property type="entry name" value="UBC_2"/>
    <property type="match status" value="1"/>
</dbReference>
<proteinExistence type="predicted"/>
<dbReference type="InterPro" id="IPR000608">
    <property type="entry name" value="UBC"/>
</dbReference>
<evidence type="ECO:0008006" key="6">
    <source>
        <dbReference type="Google" id="ProtNLM"/>
    </source>
</evidence>
<comment type="caution">
    <text evidence="4">The sequence shown here is derived from an EMBL/GenBank/DDBJ whole genome shotgun (WGS) entry which is preliminary data.</text>
</comment>
<keyword evidence="5" id="KW-1185">Reference proteome</keyword>
<evidence type="ECO:0000256" key="1">
    <source>
        <dbReference type="SAM" id="MobiDB-lite"/>
    </source>
</evidence>
<name>A0AB34J930_PRYPA</name>
<dbReference type="Gene3D" id="3.10.110.10">
    <property type="entry name" value="Ubiquitin Conjugating Enzyme"/>
    <property type="match status" value="1"/>
</dbReference>
<accession>A0AB34J930</accession>
<evidence type="ECO:0000259" key="2">
    <source>
        <dbReference type="PROSITE" id="PS50030"/>
    </source>
</evidence>
<evidence type="ECO:0000259" key="3">
    <source>
        <dbReference type="PROSITE" id="PS50127"/>
    </source>
</evidence>
<sequence length="312" mass="34381">MGFTTRRVSAAMASAGGHGFGPALQWLLDNEETLDAKEDERDAAVYTQLEAMGFSSAHAHEAVSAVGEELGEAVQWLLDHRHKRPRLLPPARSDFSGPDAPSEQPPLPSEAKREEAPAPRVAPSVAPSARAPLSAKRLMAELRSLAQLEARGAGGCRKAHQFEAAPVHEEDLYTWDVHLYDFEGDGLARDMEARKIERITLRLHFPDQFPTLPPFVHVLRPRLREGTGYVLPGGSICMELLTPSGWSPVTSIIALVMSIRSMLHAGDARLRTTAIDAKEVDYCYAEAQRDFRDIVKTHKAHGWKSAAKFKHS</sequence>
<gene>
    <name evidence="4" type="ORF">AB1Y20_002478</name>
</gene>
<dbReference type="SMART" id="SM00212">
    <property type="entry name" value="UBCc"/>
    <property type="match status" value="1"/>
</dbReference>
<dbReference type="SUPFAM" id="SSF54495">
    <property type="entry name" value="UBC-like"/>
    <property type="match status" value="1"/>
</dbReference>
<dbReference type="InterPro" id="IPR015940">
    <property type="entry name" value="UBA"/>
</dbReference>
<dbReference type="Pfam" id="PF00179">
    <property type="entry name" value="UQ_con"/>
    <property type="match status" value="1"/>
</dbReference>
<dbReference type="EMBL" id="JBGBPQ010000011">
    <property type="protein sequence ID" value="KAL1515863.1"/>
    <property type="molecule type" value="Genomic_DNA"/>
</dbReference>
<dbReference type="PROSITE" id="PS50030">
    <property type="entry name" value="UBA"/>
    <property type="match status" value="1"/>
</dbReference>
<dbReference type="AlphaFoldDB" id="A0AB34J930"/>